<keyword evidence="3" id="KW-1185">Reference proteome</keyword>
<dbReference type="STRING" id="1298594.GCA_001312465_00421"/>
<dbReference type="AlphaFoldDB" id="A0A2S7Z785"/>
<evidence type="ECO:0000313" key="2">
    <source>
        <dbReference type="EMBL" id="PQL19109.1"/>
    </source>
</evidence>
<gene>
    <name evidence="2" type="ORF">VEHSUH05_06995</name>
</gene>
<protein>
    <submittedName>
        <fullName evidence="2">Asp23/Gls24 family protein</fullName>
    </submittedName>
</protein>
<dbReference type="PANTHER" id="PTHR34297:SF1">
    <property type="entry name" value="ASP23_GLS24 FAMILY ENVELOPE STRESS RESPONSE PROTEIN"/>
    <property type="match status" value="1"/>
</dbReference>
<dbReference type="Pfam" id="PF03780">
    <property type="entry name" value="Asp23"/>
    <property type="match status" value="1"/>
</dbReference>
<evidence type="ECO:0000313" key="3">
    <source>
        <dbReference type="Proteomes" id="UP000237916"/>
    </source>
</evidence>
<dbReference type="Proteomes" id="UP000237916">
    <property type="component" value="Unassembled WGS sequence"/>
</dbReference>
<dbReference type="RefSeq" id="WP_105091151.1">
    <property type="nucleotide sequence ID" value="NZ_PPDB01000007.1"/>
</dbReference>
<evidence type="ECO:0000256" key="1">
    <source>
        <dbReference type="ARBA" id="ARBA00005721"/>
    </source>
</evidence>
<comment type="similarity">
    <text evidence="1">Belongs to the asp23 family.</text>
</comment>
<dbReference type="OrthoDB" id="1629393at2"/>
<dbReference type="InterPro" id="IPR005531">
    <property type="entry name" value="Asp23"/>
</dbReference>
<dbReference type="EMBL" id="PPDB01000007">
    <property type="protein sequence ID" value="PQL19109.1"/>
    <property type="molecule type" value="Genomic_DNA"/>
</dbReference>
<reference evidence="2 3" key="1">
    <citation type="submission" date="2018-01" db="EMBL/GenBank/DDBJ databases">
        <title>Draft genome sequences of clinical isolates and type strains of oral Veillonella including Veillonella infantum sp., nov.</title>
        <authorList>
            <person name="Mashima I."/>
            <person name="Liao Y.-C."/>
            <person name="Sabharwal A."/>
            <person name="Haase E.M."/>
            <person name="Nakazawa F."/>
            <person name="Scannapieco F.A."/>
        </authorList>
    </citation>
    <scope>NUCLEOTIDE SEQUENCE [LARGE SCALE GENOMIC DNA]</scope>
    <source>
        <strain evidence="2 3">JCM 15641</strain>
    </source>
</reference>
<sequence>MTSDNKLNYGLDVDTINIADSVIIDVATKTLGTIPGIHSLSPRFYDELVEGITHAFGQRNLPGINVKHRKGFLEVNIYIKALYGYNLIDLSKQLQIEIQQILKNMLDLDHVKVDVHIEGIVKEKEPTSHEN</sequence>
<dbReference type="PANTHER" id="PTHR34297">
    <property type="entry name" value="HYPOTHETICAL CYTOSOLIC PROTEIN-RELATED"/>
    <property type="match status" value="1"/>
</dbReference>
<name>A0A2S7Z785_9FIRM</name>
<comment type="caution">
    <text evidence="2">The sequence shown here is derived from an EMBL/GenBank/DDBJ whole genome shotgun (WGS) entry which is preliminary data.</text>
</comment>
<organism evidence="2 3">
    <name type="scientific">Veillonella denticariosi JCM 15641</name>
    <dbReference type="NCBI Taxonomy" id="1298594"/>
    <lineage>
        <taxon>Bacteria</taxon>
        <taxon>Bacillati</taxon>
        <taxon>Bacillota</taxon>
        <taxon>Negativicutes</taxon>
        <taxon>Veillonellales</taxon>
        <taxon>Veillonellaceae</taxon>
        <taxon>Veillonella</taxon>
    </lineage>
</organism>
<proteinExistence type="inferred from homology"/>
<accession>A0A2S7Z785</accession>